<evidence type="ECO:0000313" key="6">
    <source>
        <dbReference type="Proteomes" id="UP000011864"/>
    </source>
</evidence>
<dbReference type="Gene3D" id="3.40.50.2300">
    <property type="match status" value="2"/>
</dbReference>
<evidence type="ECO:0000256" key="2">
    <source>
        <dbReference type="ARBA" id="ARBA00023125"/>
    </source>
</evidence>
<dbReference type="AlphaFoldDB" id="K7A7W0"/>
<dbReference type="GO" id="GO:0003700">
    <property type="term" value="F:DNA-binding transcription factor activity"/>
    <property type="evidence" value="ECO:0007669"/>
    <property type="project" value="InterPro"/>
</dbReference>
<dbReference type="eggNOG" id="COG2207">
    <property type="taxonomic scope" value="Bacteria"/>
</dbReference>
<keyword evidence="1" id="KW-0805">Transcription regulation</keyword>
<organism evidence="5 6">
    <name type="scientific">Paraglaciecola psychrophila 170</name>
    <dbReference type="NCBI Taxonomy" id="1129794"/>
    <lineage>
        <taxon>Bacteria</taxon>
        <taxon>Pseudomonadati</taxon>
        <taxon>Pseudomonadota</taxon>
        <taxon>Gammaproteobacteria</taxon>
        <taxon>Alteromonadales</taxon>
        <taxon>Alteromonadaceae</taxon>
        <taxon>Paraglaciecola</taxon>
    </lineage>
</organism>
<dbReference type="PANTHER" id="PTHR30146">
    <property type="entry name" value="LACI-RELATED TRANSCRIPTIONAL REPRESSOR"/>
    <property type="match status" value="1"/>
</dbReference>
<dbReference type="KEGG" id="gps:C427_2370"/>
<dbReference type="CDD" id="cd01543">
    <property type="entry name" value="PBP1_XylR"/>
    <property type="match status" value="1"/>
</dbReference>
<dbReference type="PANTHER" id="PTHR30146:SF24">
    <property type="entry name" value="XYLOSE OPERON REGULATORY PROTEIN"/>
    <property type="match status" value="1"/>
</dbReference>
<dbReference type="PROSITE" id="PS01124">
    <property type="entry name" value="HTH_ARAC_FAMILY_2"/>
    <property type="match status" value="1"/>
</dbReference>
<dbReference type="Gene3D" id="1.10.10.60">
    <property type="entry name" value="Homeodomain-like"/>
    <property type="match status" value="1"/>
</dbReference>
<name>K7A7W0_9ALTE</name>
<dbReference type="Proteomes" id="UP000011864">
    <property type="component" value="Chromosome"/>
</dbReference>
<evidence type="ECO:0000256" key="1">
    <source>
        <dbReference type="ARBA" id="ARBA00023015"/>
    </source>
</evidence>
<dbReference type="PATRIC" id="fig|1129794.4.peg.2350"/>
<dbReference type="SMART" id="SM00342">
    <property type="entry name" value="HTH_ARAC"/>
    <property type="match status" value="1"/>
</dbReference>
<sequence>MKYSRLSGQENRQYSISLLFNANKVYDRQVIEGIGHYLQSTKVDWDVYLEEDCLARLNNLDNWEVDGIIADFDDPHMQAALTDLDIPVIGVGGSYQCAADYPDVPYVATDNQAVVNCAYQHLKKKGLQRFAFYGLPPDKEHRWALERERAIVNLCEKDGFSCSVYRGYKTQPDTWQHSMNRLADWIESLPLPIGVIAVTDARARHLLQACDKNSRLVPDQVSIVGIDDDDIARNLSRVSLSSVSQGCFDMGFQAAKLLHRQLNRQITKKSPDQKSTPAPRVLVPPMGIIQRQSTDFKALQDTYVIQAMHYVRQHACRGIKVEQVINYVGISRSNLEQRFVQECGHSIHTEIHNEKLNRACKMLAETDSELAEIANSCGYPSIQYLYAVFKKHFGQTPKQYKRDILQS</sequence>
<dbReference type="RefSeq" id="WP_007636574.1">
    <property type="nucleotide sequence ID" value="NC_020514.1"/>
</dbReference>
<dbReference type="Pfam" id="PF13377">
    <property type="entry name" value="Peripla_BP_3"/>
    <property type="match status" value="1"/>
</dbReference>
<dbReference type="SUPFAM" id="SSF53822">
    <property type="entry name" value="Periplasmic binding protein-like I"/>
    <property type="match status" value="1"/>
</dbReference>
<dbReference type="GO" id="GO:0000976">
    <property type="term" value="F:transcription cis-regulatory region binding"/>
    <property type="evidence" value="ECO:0007669"/>
    <property type="project" value="TreeGrafter"/>
</dbReference>
<keyword evidence="3" id="KW-0804">Transcription</keyword>
<feature type="domain" description="HTH araC/xylS-type" evidence="4">
    <location>
        <begin position="305"/>
        <end position="403"/>
    </location>
</feature>
<dbReference type="InterPro" id="IPR009057">
    <property type="entry name" value="Homeodomain-like_sf"/>
</dbReference>
<proteinExistence type="predicted"/>
<dbReference type="InterPro" id="IPR046335">
    <property type="entry name" value="LacI/GalR-like_sensor"/>
</dbReference>
<evidence type="ECO:0000259" key="4">
    <source>
        <dbReference type="PROSITE" id="PS01124"/>
    </source>
</evidence>
<dbReference type="Pfam" id="PF22177">
    <property type="entry name" value="PBP1_XylR"/>
    <property type="match status" value="1"/>
</dbReference>
<dbReference type="eggNOG" id="COG1609">
    <property type="taxonomic scope" value="Bacteria"/>
</dbReference>
<dbReference type="HOGENOM" id="CLU_042405_1_0_6"/>
<keyword evidence="2" id="KW-0238">DNA-binding</keyword>
<dbReference type="InterPro" id="IPR018062">
    <property type="entry name" value="HTH_AraC-typ_CS"/>
</dbReference>
<dbReference type="SUPFAM" id="SSF46689">
    <property type="entry name" value="Homeodomain-like"/>
    <property type="match status" value="1"/>
</dbReference>
<dbReference type="PROSITE" id="PS00041">
    <property type="entry name" value="HTH_ARAC_FAMILY_1"/>
    <property type="match status" value="1"/>
</dbReference>
<dbReference type="Pfam" id="PF12833">
    <property type="entry name" value="HTH_18"/>
    <property type="match status" value="1"/>
</dbReference>
<keyword evidence="6" id="KW-1185">Reference proteome</keyword>
<gene>
    <name evidence="5" type="ORF">C427_2370</name>
</gene>
<reference evidence="5 6" key="1">
    <citation type="journal article" date="2013" name="Genome Announc.">
        <title>Complete Genome Sequence of Glaciecola psychrophila Strain 170T.</title>
        <authorList>
            <person name="Yin J."/>
            <person name="Chen J."/>
            <person name="Liu G."/>
            <person name="Yu Y."/>
            <person name="Song L."/>
            <person name="Wang X."/>
            <person name="Qu X."/>
        </authorList>
    </citation>
    <scope>NUCLEOTIDE SEQUENCE [LARGE SCALE GENOMIC DNA]</scope>
    <source>
        <strain evidence="5 6">170</strain>
    </source>
</reference>
<dbReference type="InterPro" id="IPR018060">
    <property type="entry name" value="HTH_AraC"/>
</dbReference>
<evidence type="ECO:0000313" key="5">
    <source>
        <dbReference type="EMBL" id="AGH44479.1"/>
    </source>
</evidence>
<dbReference type="InterPro" id="IPR054031">
    <property type="entry name" value="XylR_PBP1"/>
</dbReference>
<protein>
    <submittedName>
        <fullName evidence="5">AraC family transcriptional regulator</fullName>
    </submittedName>
</protein>
<dbReference type="InterPro" id="IPR028082">
    <property type="entry name" value="Peripla_BP_I"/>
</dbReference>
<dbReference type="EMBL" id="CP003837">
    <property type="protein sequence ID" value="AGH44479.1"/>
    <property type="molecule type" value="Genomic_DNA"/>
</dbReference>
<dbReference type="OrthoDB" id="8766450at2"/>
<evidence type="ECO:0000256" key="3">
    <source>
        <dbReference type="ARBA" id="ARBA00023163"/>
    </source>
</evidence>
<accession>K7A7W0</accession>
<dbReference type="STRING" id="1129794.C427_2370"/>